<dbReference type="InterPro" id="IPR018161">
    <property type="entry name" value="Wnt_CS"/>
</dbReference>
<keyword evidence="3 9" id="KW-0217">Developmental protein</keyword>
<dbReference type="GO" id="GO:0060070">
    <property type="term" value="P:canonical Wnt signaling pathway"/>
    <property type="evidence" value="ECO:0007669"/>
    <property type="project" value="TreeGrafter"/>
</dbReference>
<feature type="chain" id="PRO_5011408613" description="Protein Wnt" evidence="10">
    <location>
        <begin position="19"/>
        <end position="298"/>
    </location>
</feature>
<reference evidence="12" key="2">
    <citation type="submission" date="2020-05" db="UniProtKB">
        <authorList>
            <consortium name="EnsemblMetazoa"/>
        </authorList>
    </citation>
    <scope>IDENTIFICATION</scope>
    <source>
        <strain evidence="12">JHB</strain>
    </source>
</reference>
<comment type="function">
    <text evidence="9">Ligand for members of the frizzled family of seven transmembrane receptors.</text>
</comment>
<dbReference type="Pfam" id="PF00110">
    <property type="entry name" value="wnt"/>
    <property type="match status" value="1"/>
</dbReference>
<dbReference type="InterPro" id="IPR043158">
    <property type="entry name" value="Wnt_C"/>
</dbReference>
<evidence type="ECO:0000256" key="3">
    <source>
        <dbReference type="ARBA" id="ARBA00022473"/>
    </source>
</evidence>
<dbReference type="EMBL" id="DS232128">
    <property type="protein sequence ID" value="EDS35641.1"/>
    <property type="molecule type" value="Genomic_DNA"/>
</dbReference>
<evidence type="ECO:0000256" key="6">
    <source>
        <dbReference type="ARBA" id="ARBA00022687"/>
    </source>
</evidence>
<evidence type="ECO:0000313" key="11">
    <source>
        <dbReference type="EMBL" id="EDS35641.1"/>
    </source>
</evidence>
<accession>B0WVN4</accession>
<dbReference type="EnsemblMetazoa" id="CPIJ011101-RA">
    <property type="protein sequence ID" value="CPIJ011101-PA"/>
    <property type="gene ID" value="CPIJ011101"/>
</dbReference>
<keyword evidence="5" id="KW-0272">Extracellular matrix</keyword>
<dbReference type="PROSITE" id="PS00246">
    <property type="entry name" value="WNT1"/>
    <property type="match status" value="1"/>
</dbReference>
<dbReference type="AlphaFoldDB" id="B0WVN4"/>
<dbReference type="OrthoDB" id="5945655at2759"/>
<dbReference type="Proteomes" id="UP000002320">
    <property type="component" value="Unassembled WGS sequence"/>
</dbReference>
<evidence type="ECO:0000256" key="7">
    <source>
        <dbReference type="ARBA" id="ARBA00023157"/>
    </source>
</evidence>
<keyword evidence="8" id="KW-0449">Lipoprotein</keyword>
<dbReference type="CDD" id="cd19340">
    <property type="entry name" value="Wnt_Wnt8"/>
    <property type="match status" value="1"/>
</dbReference>
<dbReference type="HOGENOM" id="CLU_901006_0_0_1"/>
<dbReference type="PANTHER" id="PTHR12027:SF81">
    <property type="entry name" value="WNT INHIBITOR OF DORSAL PROTEIN"/>
    <property type="match status" value="1"/>
</dbReference>
<dbReference type="GO" id="GO:0005615">
    <property type="term" value="C:extracellular space"/>
    <property type="evidence" value="ECO:0007669"/>
    <property type="project" value="TreeGrafter"/>
</dbReference>
<name>B0WVN4_CULQU</name>
<organism>
    <name type="scientific">Culex quinquefasciatus</name>
    <name type="common">Southern house mosquito</name>
    <name type="synonym">Culex pungens</name>
    <dbReference type="NCBI Taxonomy" id="7176"/>
    <lineage>
        <taxon>Eukaryota</taxon>
        <taxon>Metazoa</taxon>
        <taxon>Ecdysozoa</taxon>
        <taxon>Arthropoda</taxon>
        <taxon>Hexapoda</taxon>
        <taxon>Insecta</taxon>
        <taxon>Pterygota</taxon>
        <taxon>Neoptera</taxon>
        <taxon>Endopterygota</taxon>
        <taxon>Diptera</taxon>
        <taxon>Nematocera</taxon>
        <taxon>Culicoidea</taxon>
        <taxon>Culicidae</taxon>
        <taxon>Culicinae</taxon>
        <taxon>Culicini</taxon>
        <taxon>Culex</taxon>
        <taxon>Culex</taxon>
    </lineage>
</organism>
<dbReference type="GO" id="GO:0030182">
    <property type="term" value="P:neuron differentiation"/>
    <property type="evidence" value="ECO:0007669"/>
    <property type="project" value="TreeGrafter"/>
</dbReference>
<evidence type="ECO:0000256" key="2">
    <source>
        <dbReference type="ARBA" id="ARBA00005683"/>
    </source>
</evidence>
<dbReference type="KEGG" id="cqu:CpipJ_CPIJ011101"/>
<dbReference type="PRINTS" id="PR01349">
    <property type="entry name" value="WNTPROTEIN"/>
</dbReference>
<dbReference type="GO" id="GO:0045165">
    <property type="term" value="P:cell fate commitment"/>
    <property type="evidence" value="ECO:0007669"/>
    <property type="project" value="TreeGrafter"/>
</dbReference>
<evidence type="ECO:0000313" key="12">
    <source>
        <dbReference type="EnsemblMetazoa" id="CPIJ011101-PA"/>
    </source>
</evidence>
<evidence type="ECO:0000256" key="4">
    <source>
        <dbReference type="ARBA" id="ARBA00022525"/>
    </source>
</evidence>
<gene>
    <name evidence="12" type="primary">6043867</name>
    <name evidence="11" type="ORF">CpipJ_CPIJ011101</name>
</gene>
<dbReference type="InterPro" id="IPR005817">
    <property type="entry name" value="Wnt"/>
</dbReference>
<dbReference type="GO" id="GO:0005125">
    <property type="term" value="F:cytokine activity"/>
    <property type="evidence" value="ECO:0007669"/>
    <property type="project" value="TreeGrafter"/>
</dbReference>
<dbReference type="InParanoid" id="B0WVN4"/>
<comment type="similarity">
    <text evidence="2 9">Belongs to the Wnt family.</text>
</comment>
<evidence type="ECO:0000256" key="9">
    <source>
        <dbReference type="RuleBase" id="RU003500"/>
    </source>
</evidence>
<keyword evidence="6 9" id="KW-0879">Wnt signaling pathway</keyword>
<evidence type="ECO:0000313" key="13">
    <source>
        <dbReference type="Proteomes" id="UP000002320"/>
    </source>
</evidence>
<dbReference type="OMA" id="ERRCNCK"/>
<proteinExistence type="inferred from homology"/>
<reference evidence="11" key="1">
    <citation type="submission" date="2007-03" db="EMBL/GenBank/DDBJ databases">
        <title>Annotation of Culex pipiens quinquefasciatus.</title>
        <authorList>
            <consortium name="The Broad Institute Genome Sequencing Platform"/>
            <person name="Atkinson P.W."/>
            <person name="Hemingway J."/>
            <person name="Christensen B.M."/>
            <person name="Higgs S."/>
            <person name="Kodira C."/>
            <person name="Hannick L."/>
            <person name="Megy K."/>
            <person name="O'Leary S."/>
            <person name="Pearson M."/>
            <person name="Haas B.J."/>
            <person name="Mauceli E."/>
            <person name="Wortman J.R."/>
            <person name="Lee N.H."/>
            <person name="Guigo R."/>
            <person name="Stanke M."/>
            <person name="Alvarado L."/>
            <person name="Amedeo P."/>
            <person name="Antoine C.H."/>
            <person name="Arensburger P."/>
            <person name="Bidwell S.L."/>
            <person name="Crawford M."/>
            <person name="Camaro F."/>
            <person name="Devon K."/>
            <person name="Engels R."/>
            <person name="Hammond M."/>
            <person name="Howarth C."/>
            <person name="Koehrsen M."/>
            <person name="Lawson D."/>
            <person name="Montgomery P."/>
            <person name="Nene V."/>
            <person name="Nusbaum C."/>
            <person name="Puiu D."/>
            <person name="Romero-Severson J."/>
            <person name="Severson D.W."/>
            <person name="Shumway M."/>
            <person name="Sisk P."/>
            <person name="Stolte C."/>
            <person name="Zeng Q."/>
            <person name="Eisenstadt E."/>
            <person name="Fraser-Liggett C."/>
            <person name="Strausberg R."/>
            <person name="Galagan J."/>
            <person name="Birren B."/>
            <person name="Collins F.H."/>
        </authorList>
    </citation>
    <scope>NUCLEOTIDE SEQUENCE [LARGE SCALE GENOMIC DNA]</scope>
    <source>
        <strain evidence="11">JHB</strain>
    </source>
</reference>
<dbReference type="STRING" id="7176.B0WVN4"/>
<keyword evidence="4" id="KW-0964">Secreted</keyword>
<dbReference type="VEuPathDB" id="VectorBase:CPIJ011101"/>
<sequence>MEISFAVLLAGLVSLVHGMDSLASALVSESIELALTSCRSQFRWERWNCPTMQFLTKRNPAGSLDREAAFVRSISTASLIYTYARNCSRGNSYGSCGCNDMSQNWERCSVQQQLQQDPRELSWKLDAKGYGNAHNRRAGWLAVQSTVRKNCRCHGVSGSCAMRTCWSTMNSFGQIATGVKQMYADGVRLFVDNSGRLNSRKIRPDQLAFTHVSPDYCQRDILSGWPGMVNRPCSMARGENVSEDERKSCRKLCRQCGLKVRPHTKMETRKCNCRFTWCCRVVCDSCVELVEEYRCQLN</sequence>
<evidence type="ECO:0000256" key="5">
    <source>
        <dbReference type="ARBA" id="ARBA00022530"/>
    </source>
</evidence>
<dbReference type="eggNOG" id="KOG3913">
    <property type="taxonomic scope" value="Eukaryota"/>
</dbReference>
<evidence type="ECO:0000256" key="10">
    <source>
        <dbReference type="SAM" id="SignalP"/>
    </source>
</evidence>
<keyword evidence="7" id="KW-1015">Disulfide bond</keyword>
<dbReference type="FunCoup" id="B0WVN4">
    <property type="interactions" value="120"/>
</dbReference>
<feature type="signal peptide" evidence="10">
    <location>
        <begin position="1"/>
        <end position="18"/>
    </location>
</feature>
<evidence type="ECO:0000256" key="1">
    <source>
        <dbReference type="ARBA" id="ARBA00004498"/>
    </source>
</evidence>
<dbReference type="GO" id="GO:0005109">
    <property type="term" value="F:frizzled binding"/>
    <property type="evidence" value="ECO:0007669"/>
    <property type="project" value="TreeGrafter"/>
</dbReference>
<dbReference type="PANTHER" id="PTHR12027">
    <property type="entry name" value="WNT RELATED"/>
    <property type="match status" value="1"/>
</dbReference>
<keyword evidence="13" id="KW-1185">Reference proteome</keyword>
<keyword evidence="10" id="KW-0732">Signal</keyword>
<evidence type="ECO:0000256" key="8">
    <source>
        <dbReference type="ARBA" id="ARBA00023288"/>
    </source>
</evidence>
<dbReference type="SMART" id="SM00097">
    <property type="entry name" value="WNT1"/>
    <property type="match status" value="1"/>
</dbReference>
<comment type="subcellular location">
    <subcellularLocation>
        <location evidence="1 9">Secreted</location>
        <location evidence="1 9">Extracellular space</location>
        <location evidence="1 9">Extracellular matrix</location>
    </subcellularLocation>
</comment>
<dbReference type="VEuPathDB" id="VectorBase:CQUJHB006647"/>
<dbReference type="Gene3D" id="3.30.2460.20">
    <property type="match status" value="1"/>
</dbReference>
<protein>
    <recommendedName>
        <fullName evidence="9">Protein Wnt</fullName>
    </recommendedName>
</protein>